<gene>
    <name evidence="2" type="ORF">NCG91_04395</name>
</gene>
<name>A0ABT0WNH4_9BURK</name>
<evidence type="ECO:0000313" key="3">
    <source>
        <dbReference type="Proteomes" id="UP001202243"/>
    </source>
</evidence>
<feature type="transmembrane region" description="Helical" evidence="1">
    <location>
        <begin position="12"/>
        <end position="31"/>
    </location>
</feature>
<comment type="caution">
    <text evidence="2">The sequence shown here is derived from an EMBL/GenBank/DDBJ whole genome shotgun (WGS) entry which is preliminary data.</text>
</comment>
<evidence type="ECO:0000313" key="2">
    <source>
        <dbReference type="EMBL" id="MCM2564828.1"/>
    </source>
</evidence>
<dbReference type="RefSeq" id="WP_219137056.1">
    <property type="nucleotide sequence ID" value="NZ_JAMQGR010000001.1"/>
</dbReference>
<dbReference type="Proteomes" id="UP001202243">
    <property type="component" value="Unassembled WGS sequence"/>
</dbReference>
<keyword evidence="1" id="KW-1133">Transmembrane helix</keyword>
<keyword evidence="1" id="KW-0812">Transmembrane</keyword>
<keyword evidence="1" id="KW-0472">Membrane</keyword>
<organism evidence="2 3">
    <name type="scientific">Janthinobacterium kumbetense</name>
    <dbReference type="NCBI Taxonomy" id="2950280"/>
    <lineage>
        <taxon>Bacteria</taxon>
        <taxon>Pseudomonadati</taxon>
        <taxon>Pseudomonadota</taxon>
        <taxon>Betaproteobacteria</taxon>
        <taxon>Burkholderiales</taxon>
        <taxon>Oxalobacteraceae</taxon>
        <taxon>Janthinobacterium</taxon>
    </lineage>
</organism>
<reference evidence="2 3" key="1">
    <citation type="submission" date="2022-06" db="EMBL/GenBank/DDBJ databases">
        <title>Janthinobacterium kumbetensis sp. nov., isolated from spring water in Turkey.</title>
        <authorList>
            <person name="Inan Bektas K."/>
            <person name="Belduz A.A."/>
            <person name="Canakci S."/>
            <person name="Nalcaoglu A."/>
            <person name="Ceylan E."/>
            <person name="Kati H."/>
        </authorList>
    </citation>
    <scope>NUCLEOTIDE SEQUENCE [LARGE SCALE GENOMIC DNA]</scope>
    <source>
        <strain evidence="2 3">GK</strain>
    </source>
</reference>
<keyword evidence="3" id="KW-1185">Reference proteome</keyword>
<evidence type="ECO:0000256" key="1">
    <source>
        <dbReference type="SAM" id="Phobius"/>
    </source>
</evidence>
<protein>
    <submittedName>
        <fullName evidence="2">Uncharacterized protein</fullName>
    </submittedName>
</protein>
<dbReference type="EMBL" id="JAMQGR010000001">
    <property type="protein sequence ID" value="MCM2564828.1"/>
    <property type="molecule type" value="Genomic_DNA"/>
</dbReference>
<proteinExistence type="predicted"/>
<accession>A0ABT0WNH4</accession>
<sequence>MNLKSIIPTGPQVAREALIVLGGLLVAAFILSRFPKLQKFVTQNSLTIKDDKGNTIY</sequence>